<dbReference type="EMBL" id="CAJVCH010423396">
    <property type="protein sequence ID" value="CAG7818543.1"/>
    <property type="molecule type" value="Genomic_DNA"/>
</dbReference>
<accession>A0A8J2KK37</accession>
<organism evidence="1 2">
    <name type="scientific">Allacma fusca</name>
    <dbReference type="NCBI Taxonomy" id="39272"/>
    <lineage>
        <taxon>Eukaryota</taxon>
        <taxon>Metazoa</taxon>
        <taxon>Ecdysozoa</taxon>
        <taxon>Arthropoda</taxon>
        <taxon>Hexapoda</taxon>
        <taxon>Collembola</taxon>
        <taxon>Symphypleona</taxon>
        <taxon>Sminthuridae</taxon>
        <taxon>Allacma</taxon>
    </lineage>
</organism>
<gene>
    <name evidence="1" type="ORF">AFUS01_LOCUS29041</name>
</gene>
<feature type="non-terminal residue" evidence="1">
    <location>
        <position position="94"/>
    </location>
</feature>
<reference evidence="1" key="1">
    <citation type="submission" date="2021-06" db="EMBL/GenBank/DDBJ databases">
        <authorList>
            <person name="Hodson N. C."/>
            <person name="Mongue J. A."/>
            <person name="Jaron S. K."/>
        </authorList>
    </citation>
    <scope>NUCLEOTIDE SEQUENCE</scope>
</reference>
<evidence type="ECO:0000313" key="2">
    <source>
        <dbReference type="Proteomes" id="UP000708208"/>
    </source>
</evidence>
<dbReference type="AlphaFoldDB" id="A0A8J2KK37"/>
<dbReference type="OrthoDB" id="8939517at2759"/>
<sequence>MFSIVEFKIEGTVDTEIAVTPKVWITNDICMWRPYKNNDRIQKAVRLAELPQAGVEWQSFKIVREMKSYETYDLARRALRHAEYTSDLSECELV</sequence>
<dbReference type="Proteomes" id="UP000708208">
    <property type="component" value="Unassembled WGS sequence"/>
</dbReference>
<comment type="caution">
    <text evidence="1">The sequence shown here is derived from an EMBL/GenBank/DDBJ whole genome shotgun (WGS) entry which is preliminary data.</text>
</comment>
<evidence type="ECO:0000313" key="1">
    <source>
        <dbReference type="EMBL" id="CAG7818543.1"/>
    </source>
</evidence>
<keyword evidence="2" id="KW-1185">Reference proteome</keyword>
<proteinExistence type="predicted"/>
<protein>
    <submittedName>
        <fullName evidence="1">Uncharacterized protein</fullName>
    </submittedName>
</protein>
<name>A0A8J2KK37_9HEXA</name>